<keyword evidence="3" id="KW-1185">Reference proteome</keyword>
<dbReference type="EMBL" id="QVTD01000003">
    <property type="protein sequence ID" value="RFU65327.1"/>
    <property type="molecule type" value="Genomic_DNA"/>
</dbReference>
<dbReference type="Proteomes" id="UP000262939">
    <property type="component" value="Unassembled WGS sequence"/>
</dbReference>
<comment type="caution">
    <text evidence="2">The sequence shown here is derived from an EMBL/GenBank/DDBJ whole genome shotgun (WGS) entry which is preliminary data.</text>
</comment>
<evidence type="ECO:0000313" key="3">
    <source>
        <dbReference type="Proteomes" id="UP000262939"/>
    </source>
</evidence>
<feature type="compositionally biased region" description="Polar residues" evidence="1">
    <location>
        <begin position="1"/>
        <end position="10"/>
    </location>
</feature>
<feature type="compositionally biased region" description="Low complexity" evidence="1">
    <location>
        <begin position="108"/>
        <end position="118"/>
    </location>
</feature>
<sequence>MSGEQDNVFSLGNFKHTDTDSNENNARIGHSGNSDVDIQLNVQVDTRPIAYAILCSLLATKQMTNEEFSAAVQKMDELTPYQTSAKNHKNEEPDKTDKGNGRQRSHQESNQQESNTESSNRRRPNNYPGLSFFGPMRRER</sequence>
<dbReference type="RefSeq" id="WP_117321502.1">
    <property type="nucleotide sequence ID" value="NZ_QVTD01000003.1"/>
</dbReference>
<reference evidence="2 3" key="1">
    <citation type="submission" date="2018-08" db="EMBL/GenBank/DDBJ databases">
        <title>Bacillus chawlae sp. nov., Bacillus glennii sp. nov., and Bacillus saganii sp. nov. Isolated from the Vehicle Assembly Building at Kennedy Space Center where the Viking Spacecraft were Assembled.</title>
        <authorList>
            <person name="Seuylemezian A."/>
            <person name="Vaishampayan P."/>
        </authorList>
    </citation>
    <scope>NUCLEOTIDE SEQUENCE [LARGE SCALE GENOMIC DNA]</scope>
    <source>
        <strain evidence="2 3">V44-8</strain>
    </source>
</reference>
<proteinExistence type="predicted"/>
<accession>A0A372LGC6</accession>
<dbReference type="OrthoDB" id="2881225at2"/>
<feature type="compositionally biased region" description="Basic and acidic residues" evidence="1">
    <location>
        <begin position="88"/>
        <end position="100"/>
    </location>
</feature>
<protein>
    <submittedName>
        <fullName evidence="2">Uncharacterized protein</fullName>
    </submittedName>
</protein>
<feature type="region of interest" description="Disordered" evidence="1">
    <location>
        <begin position="79"/>
        <end position="140"/>
    </location>
</feature>
<evidence type="ECO:0000313" key="2">
    <source>
        <dbReference type="EMBL" id="RFU65327.1"/>
    </source>
</evidence>
<feature type="region of interest" description="Disordered" evidence="1">
    <location>
        <begin position="1"/>
        <end position="33"/>
    </location>
</feature>
<evidence type="ECO:0000256" key="1">
    <source>
        <dbReference type="SAM" id="MobiDB-lite"/>
    </source>
</evidence>
<dbReference type="AlphaFoldDB" id="A0A372LGC6"/>
<gene>
    <name evidence="2" type="ORF">D0466_05360</name>
</gene>
<organism evidence="2 3">
    <name type="scientific">Peribacillus glennii</name>
    <dbReference type="NCBI Taxonomy" id="2303991"/>
    <lineage>
        <taxon>Bacteria</taxon>
        <taxon>Bacillati</taxon>
        <taxon>Bacillota</taxon>
        <taxon>Bacilli</taxon>
        <taxon>Bacillales</taxon>
        <taxon>Bacillaceae</taxon>
        <taxon>Peribacillus</taxon>
    </lineage>
</organism>
<name>A0A372LGC6_9BACI</name>